<name>A0A9W4TPJ7_9PROT</name>
<gene>
    <name evidence="4" type="ORF">R53529_LOCUS133</name>
    <name evidence="5" type="ORF">R53530_LOCUS1560</name>
</gene>
<accession>A0A9W4TPJ7</accession>
<feature type="compositionally biased region" description="Polar residues" evidence="2">
    <location>
        <begin position="692"/>
        <end position="701"/>
    </location>
</feature>
<feature type="transmembrane region" description="Helical" evidence="3">
    <location>
        <begin position="56"/>
        <end position="77"/>
    </location>
</feature>
<evidence type="ECO:0000313" key="5">
    <source>
        <dbReference type="EMBL" id="CAI3946560.1"/>
    </source>
</evidence>
<protein>
    <submittedName>
        <fullName evidence="5">Contains von Willebrand factor type A (VWFA) domain</fullName>
    </submittedName>
</protein>
<dbReference type="Proteomes" id="UP001154259">
    <property type="component" value="Unassembled WGS sequence"/>
</dbReference>
<feature type="transmembrane region" description="Helical" evidence="3">
    <location>
        <begin position="144"/>
        <end position="163"/>
    </location>
</feature>
<dbReference type="EMBL" id="CAMXCM010000003">
    <property type="protein sequence ID" value="CAI3946560.1"/>
    <property type="molecule type" value="Genomic_DNA"/>
</dbReference>
<sequence>MNISPDHKAQIKKAIFLTKTNTVIEKYWPIFLTFSSLWGIYLCLGLLGLPQLLPDFLRGFLLFILGISSIGAIIYQVKHISLPSFKEILQRLEQINNLSHQPLQTLYDTPTQIDSKTVWNNHLQRIYKDFPSLKVGFPKIFKKYLCLNRVAIVTLCFFAALFVSHHHYISSSRLLSALRPGYDDATMALPKIQAWIIPPTYSGAAPIYIKSRTETIATDPKGRLHIALSDLKQAPELINPEQNTVLDQVSIQQLENNQWQVEGTIQKSGILQVNSRGRVIAAWTFNLPDNLPPKITWTSPIQKSQYDWKTAFAFKVTQHYGIESLQLTVNLPKDNNHPQEHILSLTLPLGDHPKNITQTLYQDLSSSIWAGNNAQATLSATDVTGQTANSKIIDFTLPKRIFSSPIAQKLNQIRQAYGTDQISKNDTITALIELQKIPNAFSDYDLFLNYVGIIYYLENAHTNTAQVKAQTLSRLWDLILDTEERKNSNSDIAKANIEIRAAQASVQEQLDKMQRLGKDKITNQDRQELNRRLERLQNAVAQKMMAMAKQNAKDQPQDSDGKEVQFTSTRSFQDMFKGMSKNMENGDMDKAMQQLEYTNQVLSTMRNATAEDLKKLEDHVKSQKEMEKLTKELELLTKKQQDLLNQTYARLNKSVPILLRPNQELNQLSTPELLKQITPQKTEEKAKKSIPSLEQSTQEQQDLIDSLKKLQAQMQAITKQPIKNLDDAQKDMNTAHQYLQNKDDLKASEAQQKALVDLQKGKQSAKQTMQQQAQRFSNFFPVFTASNPKEDPSSANKASPDKKYDPLGRSQDQDNNPIDLSGNASNARQIEEELRKRADDPNRSNKDLDYIYRLLNMF</sequence>
<evidence type="ECO:0000256" key="2">
    <source>
        <dbReference type="SAM" id="MobiDB-lite"/>
    </source>
</evidence>
<feature type="region of interest" description="Disordered" evidence="2">
    <location>
        <begin position="678"/>
        <end position="701"/>
    </location>
</feature>
<feature type="coiled-coil region" evidence="1">
    <location>
        <begin position="492"/>
        <end position="553"/>
    </location>
</feature>
<evidence type="ECO:0000256" key="1">
    <source>
        <dbReference type="SAM" id="Coils"/>
    </source>
</evidence>
<dbReference type="InterPro" id="IPR012683">
    <property type="entry name" value="CHP02302_TM"/>
</dbReference>
<organism evidence="5 6">
    <name type="scientific">Commensalibacter communis</name>
    <dbReference type="NCBI Taxonomy" id="2972786"/>
    <lineage>
        <taxon>Bacteria</taxon>
        <taxon>Pseudomonadati</taxon>
        <taxon>Pseudomonadota</taxon>
        <taxon>Alphaproteobacteria</taxon>
        <taxon>Acetobacterales</taxon>
        <taxon>Acetobacteraceae</taxon>
    </lineage>
</organism>
<keyword evidence="3" id="KW-0812">Transmembrane</keyword>
<evidence type="ECO:0000313" key="6">
    <source>
        <dbReference type="Proteomes" id="UP001154255"/>
    </source>
</evidence>
<feature type="compositionally biased region" description="Polar residues" evidence="2">
    <location>
        <begin position="813"/>
        <end position="828"/>
    </location>
</feature>
<evidence type="ECO:0000313" key="4">
    <source>
        <dbReference type="EMBL" id="CAI3924323.1"/>
    </source>
</evidence>
<feature type="coiled-coil region" evidence="1">
    <location>
        <begin position="619"/>
        <end position="646"/>
    </location>
</feature>
<evidence type="ECO:0000256" key="3">
    <source>
        <dbReference type="SAM" id="Phobius"/>
    </source>
</evidence>
<dbReference type="Pfam" id="PF13779">
    <property type="entry name" value="DUF4175"/>
    <property type="match status" value="1"/>
</dbReference>
<comment type="caution">
    <text evidence="5">The sequence shown here is derived from an EMBL/GenBank/DDBJ whole genome shotgun (WGS) entry which is preliminary data.</text>
</comment>
<keyword evidence="3" id="KW-0472">Membrane</keyword>
<dbReference type="EMBL" id="CAMXCS010000001">
    <property type="protein sequence ID" value="CAI3924323.1"/>
    <property type="molecule type" value="Genomic_DNA"/>
</dbReference>
<reference evidence="5" key="1">
    <citation type="submission" date="2022-10" db="EMBL/GenBank/DDBJ databases">
        <authorList>
            <person name="Botero Cardona J."/>
        </authorList>
    </citation>
    <scope>NUCLEOTIDE SEQUENCE</scope>
    <source>
        <strain evidence="5">LMG 31819</strain>
        <strain evidence="4">R-53529</strain>
    </source>
</reference>
<keyword evidence="7" id="KW-1185">Reference proteome</keyword>
<feature type="transmembrane region" description="Helical" evidence="3">
    <location>
        <begin position="27"/>
        <end position="50"/>
    </location>
</feature>
<dbReference type="Proteomes" id="UP001154255">
    <property type="component" value="Unassembled WGS sequence"/>
</dbReference>
<feature type="compositionally biased region" description="Basic and acidic residues" evidence="2">
    <location>
        <begin position="829"/>
        <end position="846"/>
    </location>
</feature>
<dbReference type="AlphaFoldDB" id="A0A9W4TPJ7"/>
<feature type="region of interest" description="Disordered" evidence="2">
    <location>
        <begin position="783"/>
        <end position="846"/>
    </location>
</feature>
<evidence type="ECO:0000313" key="7">
    <source>
        <dbReference type="Proteomes" id="UP001154259"/>
    </source>
</evidence>
<keyword evidence="3" id="KW-1133">Transmembrane helix</keyword>
<keyword evidence="1" id="KW-0175">Coiled coil</keyword>
<proteinExistence type="predicted"/>